<evidence type="ECO:0000259" key="3">
    <source>
        <dbReference type="PROSITE" id="PS51459"/>
    </source>
</evidence>
<evidence type="ECO:0000256" key="1">
    <source>
        <dbReference type="PIRSR" id="PIRSR640198-2"/>
    </source>
</evidence>
<dbReference type="SUPFAM" id="SSF140931">
    <property type="entry name" value="Fic-like"/>
    <property type="match status" value="1"/>
</dbReference>
<gene>
    <name evidence="4" type="ORF">FJZ00_11110</name>
</gene>
<dbReference type="EMBL" id="VGJX01000681">
    <property type="protein sequence ID" value="MBM3275693.1"/>
    <property type="molecule type" value="Genomic_DNA"/>
</dbReference>
<keyword evidence="1" id="KW-0067">ATP-binding</keyword>
<reference evidence="4 5" key="1">
    <citation type="submission" date="2019-03" db="EMBL/GenBank/DDBJ databases">
        <title>Lake Tanganyika Metagenome-Assembled Genomes (MAGs).</title>
        <authorList>
            <person name="Tran P."/>
        </authorList>
    </citation>
    <scope>NUCLEOTIDE SEQUENCE [LARGE SCALE GENOMIC DNA]</scope>
    <source>
        <strain evidence="4">K_DeepCast_65m_m2_236</strain>
    </source>
</reference>
<evidence type="ECO:0000313" key="4">
    <source>
        <dbReference type="EMBL" id="MBM3275693.1"/>
    </source>
</evidence>
<dbReference type="PANTHER" id="PTHR13504:SF38">
    <property type="entry name" value="FIDO DOMAIN-CONTAINING PROTEIN"/>
    <property type="match status" value="1"/>
</dbReference>
<comment type="caution">
    <text evidence="4">The sequence shown here is derived from an EMBL/GenBank/DDBJ whole genome shotgun (WGS) entry which is preliminary data.</text>
</comment>
<feature type="binding site" evidence="1">
    <location>
        <begin position="215"/>
        <end position="216"/>
    </location>
    <ligand>
        <name>ATP</name>
        <dbReference type="ChEBI" id="CHEBI:30616"/>
    </ligand>
</feature>
<name>A0A937X4I6_9BACT</name>
<evidence type="ECO:0000313" key="5">
    <source>
        <dbReference type="Proteomes" id="UP000703893"/>
    </source>
</evidence>
<feature type="site" description="Important for autoinhibition of adenylyltransferase activity" evidence="2">
    <location>
        <position position="46"/>
    </location>
</feature>
<dbReference type="InterPro" id="IPR036597">
    <property type="entry name" value="Fido-like_dom_sf"/>
</dbReference>
<keyword evidence="1" id="KW-0547">Nucleotide-binding</keyword>
<dbReference type="Gene3D" id="1.10.3290.10">
    <property type="entry name" value="Fido-like domain"/>
    <property type="match status" value="1"/>
</dbReference>
<dbReference type="Proteomes" id="UP000703893">
    <property type="component" value="Unassembled WGS sequence"/>
</dbReference>
<dbReference type="AlphaFoldDB" id="A0A937X4I6"/>
<protein>
    <submittedName>
        <fullName evidence="4">Fic family protein</fullName>
    </submittedName>
</protein>
<sequence length="259" mass="30197">METKWFDLDSRAETLRERRQRAAQALVADFDEKLDLSWIFHDHALEGIVLSYHELKAAIDKRIISDVSLIPMYEEIKNYKAAIEWVREAAKQPRKKKGSITLETLKTLHGIVTPDEKLKGSPWRKENPLHRLYFHEIAAPDKVPAKMKRLVEWLDEEECLHLHPVERAARAHWQIMAIYPWPKNSSKVARLLMNLLLLRDGYPPAVIHSIDRQRYYDVLRGENPGLVQLVGESLKNGVDTAIHFFDELREARRAQRKAS</sequence>
<feature type="domain" description="Fido" evidence="3">
    <location>
        <begin position="100"/>
        <end position="247"/>
    </location>
</feature>
<accession>A0A937X4I6</accession>
<evidence type="ECO:0000256" key="2">
    <source>
        <dbReference type="PIRSR" id="PIRSR640198-3"/>
    </source>
</evidence>
<dbReference type="InterPro" id="IPR040198">
    <property type="entry name" value="Fido_containing"/>
</dbReference>
<dbReference type="Pfam" id="PF02661">
    <property type="entry name" value="Fic"/>
    <property type="match status" value="1"/>
</dbReference>
<feature type="binding site" evidence="1">
    <location>
        <position position="223"/>
    </location>
    <ligand>
        <name>ATP</name>
        <dbReference type="ChEBI" id="CHEBI:30616"/>
    </ligand>
</feature>
<dbReference type="PROSITE" id="PS51459">
    <property type="entry name" value="FIDO"/>
    <property type="match status" value="1"/>
</dbReference>
<dbReference type="PANTHER" id="PTHR13504">
    <property type="entry name" value="FIDO DOMAIN-CONTAINING PROTEIN DDB_G0283145"/>
    <property type="match status" value="1"/>
</dbReference>
<dbReference type="InterPro" id="IPR003812">
    <property type="entry name" value="Fido"/>
</dbReference>
<proteinExistence type="predicted"/>
<dbReference type="GO" id="GO:0005524">
    <property type="term" value="F:ATP binding"/>
    <property type="evidence" value="ECO:0007669"/>
    <property type="project" value="UniProtKB-KW"/>
</dbReference>
<organism evidence="4 5">
    <name type="scientific">Candidatus Tanganyikabacteria bacterium</name>
    <dbReference type="NCBI Taxonomy" id="2961651"/>
    <lineage>
        <taxon>Bacteria</taxon>
        <taxon>Bacillati</taxon>
        <taxon>Candidatus Sericytochromatia</taxon>
        <taxon>Candidatus Tanganyikabacteria</taxon>
    </lineage>
</organism>